<feature type="region of interest" description="Disordered" evidence="17">
    <location>
        <begin position="493"/>
        <end position="528"/>
    </location>
</feature>
<dbReference type="EMBL" id="CAIIXF020000006">
    <property type="protein sequence ID" value="CAH1786454.1"/>
    <property type="molecule type" value="Genomic_DNA"/>
</dbReference>
<feature type="domain" description="SET" evidence="18">
    <location>
        <begin position="804"/>
        <end position="1126"/>
    </location>
</feature>
<evidence type="ECO:0000256" key="12">
    <source>
        <dbReference type="ARBA" id="ARBA00023015"/>
    </source>
</evidence>
<dbReference type="SUPFAM" id="SSF82199">
    <property type="entry name" value="SET domain"/>
    <property type="match status" value="1"/>
</dbReference>
<dbReference type="InterPro" id="IPR002999">
    <property type="entry name" value="Tudor"/>
</dbReference>
<feature type="compositionally biased region" description="Acidic residues" evidence="17">
    <location>
        <begin position="872"/>
        <end position="892"/>
    </location>
</feature>
<feature type="domain" description="MBD" evidence="21">
    <location>
        <begin position="600"/>
        <end position="668"/>
    </location>
</feature>
<dbReference type="SMART" id="SM00391">
    <property type="entry name" value="MBD"/>
    <property type="match status" value="1"/>
</dbReference>
<keyword evidence="7" id="KW-0949">S-adenosyl-L-methionine</keyword>
<evidence type="ECO:0000256" key="3">
    <source>
        <dbReference type="ARBA" id="ARBA00022454"/>
    </source>
</evidence>
<evidence type="ECO:0000256" key="5">
    <source>
        <dbReference type="ARBA" id="ARBA00022603"/>
    </source>
</evidence>
<dbReference type="InterPro" id="IPR051516">
    <property type="entry name" value="SETDB_methyltransferase"/>
</dbReference>
<evidence type="ECO:0000256" key="10">
    <source>
        <dbReference type="ARBA" id="ARBA00022833"/>
    </source>
</evidence>
<dbReference type="InterPro" id="IPR040880">
    <property type="entry name" value="DUF5604"/>
</dbReference>
<dbReference type="GO" id="GO:0070828">
    <property type="term" value="P:heterochromatin organization"/>
    <property type="evidence" value="ECO:0007669"/>
    <property type="project" value="TreeGrafter"/>
</dbReference>
<evidence type="ECO:0000256" key="11">
    <source>
        <dbReference type="ARBA" id="ARBA00022853"/>
    </source>
</evidence>
<evidence type="ECO:0000256" key="15">
    <source>
        <dbReference type="ARBA" id="ARBA00023242"/>
    </source>
</evidence>
<evidence type="ECO:0000256" key="7">
    <source>
        <dbReference type="ARBA" id="ARBA00022691"/>
    </source>
</evidence>
<dbReference type="InterPro" id="IPR046341">
    <property type="entry name" value="SET_dom_sf"/>
</dbReference>
<evidence type="ECO:0000259" key="19">
    <source>
        <dbReference type="PROSITE" id="PS50867"/>
    </source>
</evidence>
<dbReference type="InterPro" id="IPR001739">
    <property type="entry name" value="Methyl_CpG_DNA-bd"/>
</dbReference>
<keyword evidence="12" id="KW-0805">Transcription regulation</keyword>
<evidence type="ECO:0000313" key="22">
    <source>
        <dbReference type="EMBL" id="CAH1786454.1"/>
    </source>
</evidence>
<evidence type="ECO:0000259" key="21">
    <source>
        <dbReference type="PROSITE" id="PS50982"/>
    </source>
</evidence>
<dbReference type="GO" id="GO:0008270">
    <property type="term" value="F:zinc ion binding"/>
    <property type="evidence" value="ECO:0007669"/>
    <property type="project" value="InterPro"/>
</dbReference>
<evidence type="ECO:0000256" key="6">
    <source>
        <dbReference type="ARBA" id="ARBA00022679"/>
    </source>
</evidence>
<gene>
    <name evidence="22" type="ORF">OFUS_LOCUS12350</name>
</gene>
<evidence type="ECO:0000256" key="9">
    <source>
        <dbReference type="ARBA" id="ARBA00022737"/>
    </source>
</evidence>
<keyword evidence="15" id="KW-0539">Nucleus</keyword>
<feature type="compositionally biased region" description="Basic and acidic residues" evidence="17">
    <location>
        <begin position="932"/>
        <end position="959"/>
    </location>
</feature>
<sequence>AILDCSRKFTYFSHFRRFIEMAQEPEIMAWETDQSYIAFEKFLQQQTSKRPIGDDDLIVLDFDVEEVNKAIEAELPKHLEKEIEVLTDLEHQVKQQEKKNNEVKKVFARAETDLKKFKAALEAEQELAKQQAEVESVSDSDDEIQIIEASIYEPPSSKKSPRLPPSPRQPQQGQQQTLVKLIRKPGTQPVTSIQTLQQVQLNTNVNDDIIPLEEESAPPPPKKNPVLKPQSKTPLRIIELTVGMKLYARKNNDVWYKGTLIEIIGLGKTLDLRKYKVKYDSKGVKLLTGKDIALADKPSVGIIVGSRICALYKDDDGGKSHYAGIIAEPPSVTNRYRYLVFFDDGYAQYCSMKEIHKVYEQSRNVWEDIHPDSQDFIKGYLAQYPERPMVRLQAGQIIKTEWNGAWWTAKVHEVDASLVKMYFDADRRVEWIYRGSTRLEPLYTELSNAEHSKSMGAKARRHVPHIKSNKKPFVEYTRGEAESVDEVKAPVAKTDPPVKKKSGMNVAKKSTAGQKVRPGPLSSKPAGFTTSLSMESVATKDIASVLKDRLGENPDVDDESMGERKSILQRNPQLNANRKLYRHHRCSKGCSKNQQDPVKFRGNNPLIIPMMCSWERQLGKMQKVGRRQVFYRAPCGRRIRSMEELDYYLRVTDCLLTVDMFCFDPYLHTHSEFVPLKTFCDIKDLSYGKESVPISCVNGIDRQYPDYVEYSNVRIPAKGVALNLDPDFLVGCDCTDNCSDPRKCSCCQLTVHATKATGGDVKPNAGYQYRCLNEPLVTGVYECNSRCKCNSRCNNRVAQQPLSLRLQVFKTEKRGWGLRCLDDIQAGGFICIYAGQLLTEQGANEDGHQYGDEYLAELDHIEVVENLKEGYESDVVDPDDEGSSDDDEDESMPSDNKSDSTFDGRKYLKDKNRNSSESGDTRIRNSPRQSRRPQESSNKLDRILLKRNPENSSAQDKDAWSIQQQKSSTKQTAEWVKNIPEPDDCIVLSDDDSNSKSQEPNDDDNDSDDRNRRKKDRSRFRNLPDPKSNKTYRIQMPSEEKKKEKLSKPEKEKYPSTRRLISGEDFCYIMDAKSIGNIGRYLNHCCSPNVFVQNVFVDTQDLRFPWVAFFALQYIRAGTELTWDYSYEVGSVPGKVLYCYCGSAECRGRLL</sequence>
<evidence type="ECO:0000256" key="4">
    <source>
        <dbReference type="ARBA" id="ARBA00022491"/>
    </source>
</evidence>
<dbReference type="Gene3D" id="2.30.30.140">
    <property type="match status" value="3"/>
</dbReference>
<feature type="compositionally biased region" description="Acidic residues" evidence="17">
    <location>
        <begin position="981"/>
        <end position="992"/>
    </location>
</feature>
<feature type="domain" description="Post-SET" evidence="20">
    <location>
        <begin position="1135"/>
        <end position="1151"/>
    </location>
</feature>
<keyword evidence="8" id="KW-0479">Metal-binding</keyword>
<dbReference type="PANTHER" id="PTHR46024">
    <property type="entry name" value="HISTONE-LYSINE N-METHYLTRANSFERASE EGGLESS"/>
    <property type="match status" value="1"/>
</dbReference>
<feature type="region of interest" description="Disordered" evidence="17">
    <location>
        <begin position="869"/>
        <end position="1054"/>
    </location>
</feature>
<comment type="caution">
    <text evidence="22">The sequence shown here is derived from an EMBL/GenBank/DDBJ whole genome shotgun (WGS) entry which is preliminary data.</text>
</comment>
<keyword evidence="23" id="KW-1185">Reference proteome</keyword>
<dbReference type="PROSITE" id="PS50867">
    <property type="entry name" value="PRE_SET"/>
    <property type="match status" value="1"/>
</dbReference>
<dbReference type="AlphaFoldDB" id="A0A8S4P0K3"/>
<evidence type="ECO:0000256" key="16">
    <source>
        <dbReference type="SAM" id="Coils"/>
    </source>
</evidence>
<keyword evidence="14" id="KW-0804">Transcription</keyword>
<dbReference type="Pfam" id="PF18300">
    <property type="entry name" value="DUF5604"/>
    <property type="match status" value="1"/>
</dbReference>
<evidence type="ECO:0000259" key="18">
    <source>
        <dbReference type="PROSITE" id="PS50280"/>
    </source>
</evidence>
<reference evidence="22" key="1">
    <citation type="submission" date="2022-03" db="EMBL/GenBank/DDBJ databases">
        <authorList>
            <person name="Martin C."/>
        </authorList>
    </citation>
    <scope>NUCLEOTIDE SEQUENCE</scope>
</reference>
<dbReference type="Proteomes" id="UP000749559">
    <property type="component" value="Unassembled WGS sequence"/>
</dbReference>
<dbReference type="InterPro" id="IPR007728">
    <property type="entry name" value="Pre-SET_dom"/>
</dbReference>
<dbReference type="InterPro" id="IPR041292">
    <property type="entry name" value="Tudor_4"/>
</dbReference>
<organism evidence="22 23">
    <name type="scientific">Owenia fusiformis</name>
    <name type="common">Polychaete worm</name>
    <dbReference type="NCBI Taxonomy" id="6347"/>
    <lineage>
        <taxon>Eukaryota</taxon>
        <taxon>Metazoa</taxon>
        <taxon>Spiralia</taxon>
        <taxon>Lophotrochozoa</taxon>
        <taxon>Annelida</taxon>
        <taxon>Polychaeta</taxon>
        <taxon>Sedentaria</taxon>
        <taxon>Canalipalpata</taxon>
        <taxon>Sabellida</taxon>
        <taxon>Oweniida</taxon>
        <taxon>Oweniidae</taxon>
        <taxon>Owenia</taxon>
    </lineage>
</organism>
<keyword evidence="9" id="KW-0677">Repeat</keyword>
<keyword evidence="5" id="KW-0489">Methyltransferase</keyword>
<dbReference type="CDD" id="cd20382">
    <property type="entry name" value="Tudor_SETDB1_rpt1"/>
    <property type="match status" value="1"/>
</dbReference>
<dbReference type="GO" id="GO:0003677">
    <property type="term" value="F:DNA binding"/>
    <property type="evidence" value="ECO:0007669"/>
    <property type="project" value="InterPro"/>
</dbReference>
<dbReference type="InterPro" id="IPR016177">
    <property type="entry name" value="DNA-bd_dom_sf"/>
</dbReference>
<dbReference type="GO" id="GO:0005634">
    <property type="term" value="C:nucleus"/>
    <property type="evidence" value="ECO:0007669"/>
    <property type="project" value="UniProtKB-SubCell"/>
</dbReference>
<dbReference type="GO" id="GO:0010629">
    <property type="term" value="P:negative regulation of gene expression"/>
    <property type="evidence" value="ECO:0007669"/>
    <property type="project" value="TreeGrafter"/>
</dbReference>
<dbReference type="CDD" id="cd21181">
    <property type="entry name" value="Tudor_SETDB1_rpt2"/>
    <property type="match status" value="1"/>
</dbReference>
<dbReference type="OrthoDB" id="5792673at2759"/>
<dbReference type="Gene3D" id="2.170.270.10">
    <property type="entry name" value="SET domain"/>
    <property type="match status" value="2"/>
</dbReference>
<dbReference type="Gene3D" id="3.30.890.10">
    <property type="entry name" value="Methyl-cpg-binding Protein 2, Chain A"/>
    <property type="match status" value="1"/>
</dbReference>
<evidence type="ECO:0008006" key="24">
    <source>
        <dbReference type="Google" id="ProtNLM"/>
    </source>
</evidence>
<evidence type="ECO:0000256" key="8">
    <source>
        <dbReference type="ARBA" id="ARBA00022723"/>
    </source>
</evidence>
<dbReference type="PANTHER" id="PTHR46024:SF1">
    <property type="entry name" value="HISTONE-LYSINE N-METHYLTRANSFERASE EGGLESS"/>
    <property type="match status" value="1"/>
</dbReference>
<keyword evidence="13 16" id="KW-0175">Coiled coil</keyword>
<keyword evidence="10" id="KW-0862">Zinc</keyword>
<keyword evidence="3" id="KW-0158">Chromosome</keyword>
<dbReference type="InterPro" id="IPR041291">
    <property type="entry name" value="TUDOR_5"/>
</dbReference>
<dbReference type="Pfam" id="PF00856">
    <property type="entry name" value="SET"/>
    <property type="match status" value="1"/>
</dbReference>
<feature type="region of interest" description="Disordered" evidence="17">
    <location>
        <begin position="150"/>
        <end position="176"/>
    </location>
</feature>
<dbReference type="GO" id="GO:0032259">
    <property type="term" value="P:methylation"/>
    <property type="evidence" value="ECO:0007669"/>
    <property type="project" value="UniProtKB-KW"/>
</dbReference>
<dbReference type="CDD" id="cd10517">
    <property type="entry name" value="SET_SETDB1"/>
    <property type="match status" value="1"/>
</dbReference>
<evidence type="ECO:0000259" key="20">
    <source>
        <dbReference type="PROSITE" id="PS50868"/>
    </source>
</evidence>
<evidence type="ECO:0000256" key="13">
    <source>
        <dbReference type="ARBA" id="ARBA00023054"/>
    </source>
</evidence>
<evidence type="ECO:0000256" key="14">
    <source>
        <dbReference type="ARBA" id="ARBA00023163"/>
    </source>
</evidence>
<feature type="compositionally biased region" description="Low complexity" evidence="17">
    <location>
        <begin position="963"/>
        <end position="972"/>
    </location>
</feature>
<dbReference type="Pfam" id="PF18359">
    <property type="entry name" value="Tudor_5"/>
    <property type="match status" value="1"/>
</dbReference>
<keyword evidence="6" id="KW-0808">Transferase</keyword>
<protein>
    <recommendedName>
        <fullName evidence="24">Histone-lysine N-methyltransferase SETDB1</fullName>
    </recommendedName>
</protein>
<feature type="compositionally biased region" description="Basic and acidic residues" evidence="17">
    <location>
        <begin position="1038"/>
        <end position="1054"/>
    </location>
</feature>
<dbReference type="PROSITE" id="PS50280">
    <property type="entry name" value="SET"/>
    <property type="match status" value="1"/>
</dbReference>
<feature type="compositionally biased region" description="Basic and acidic residues" evidence="17">
    <location>
        <begin position="896"/>
        <end position="923"/>
    </location>
</feature>
<evidence type="ECO:0000256" key="1">
    <source>
        <dbReference type="ARBA" id="ARBA00004123"/>
    </source>
</evidence>
<accession>A0A8S4P0K3</accession>
<evidence type="ECO:0000256" key="2">
    <source>
        <dbReference type="ARBA" id="ARBA00004286"/>
    </source>
</evidence>
<feature type="non-terminal residue" evidence="22">
    <location>
        <position position="1151"/>
    </location>
</feature>
<keyword evidence="11" id="KW-0156">Chromatin regulator</keyword>
<dbReference type="Pfam" id="PF01429">
    <property type="entry name" value="MBD"/>
    <property type="match status" value="1"/>
</dbReference>
<feature type="domain" description="Pre-SET" evidence="19">
    <location>
        <begin position="730"/>
        <end position="801"/>
    </location>
</feature>
<dbReference type="PROSITE" id="PS50868">
    <property type="entry name" value="POST_SET"/>
    <property type="match status" value="1"/>
</dbReference>
<evidence type="ECO:0000313" key="23">
    <source>
        <dbReference type="Proteomes" id="UP000749559"/>
    </source>
</evidence>
<dbReference type="SUPFAM" id="SSF54171">
    <property type="entry name" value="DNA-binding domain"/>
    <property type="match status" value="1"/>
</dbReference>
<dbReference type="Pfam" id="PF05033">
    <property type="entry name" value="Pre-SET"/>
    <property type="match status" value="1"/>
</dbReference>
<feature type="coiled-coil region" evidence="16">
    <location>
        <begin position="79"/>
        <end position="140"/>
    </location>
</feature>
<dbReference type="GO" id="GO:0046974">
    <property type="term" value="F:histone H3K9 methyltransferase activity"/>
    <property type="evidence" value="ECO:0007669"/>
    <property type="project" value="TreeGrafter"/>
</dbReference>
<dbReference type="InterPro" id="IPR001214">
    <property type="entry name" value="SET_dom"/>
</dbReference>
<dbReference type="SMART" id="SM00468">
    <property type="entry name" value="PreSET"/>
    <property type="match status" value="1"/>
</dbReference>
<dbReference type="PROSITE" id="PS50982">
    <property type="entry name" value="MBD"/>
    <property type="match status" value="1"/>
</dbReference>
<name>A0A8S4P0K3_OWEFU</name>
<dbReference type="InterPro" id="IPR003616">
    <property type="entry name" value="Post-SET_dom"/>
</dbReference>
<dbReference type="GO" id="GO:0005694">
    <property type="term" value="C:chromosome"/>
    <property type="evidence" value="ECO:0007669"/>
    <property type="project" value="UniProtKB-SubCell"/>
</dbReference>
<dbReference type="SMART" id="SM00333">
    <property type="entry name" value="TUDOR"/>
    <property type="match status" value="2"/>
</dbReference>
<proteinExistence type="predicted"/>
<dbReference type="Pfam" id="PF18358">
    <property type="entry name" value="Tudor_4"/>
    <property type="match status" value="1"/>
</dbReference>
<comment type="subcellular location">
    <subcellularLocation>
        <location evidence="2">Chromosome</location>
    </subcellularLocation>
    <subcellularLocation>
        <location evidence="1">Nucleus</location>
    </subcellularLocation>
</comment>
<evidence type="ECO:0000256" key="17">
    <source>
        <dbReference type="SAM" id="MobiDB-lite"/>
    </source>
</evidence>
<dbReference type="SMART" id="SM00317">
    <property type="entry name" value="SET"/>
    <property type="match status" value="1"/>
</dbReference>
<keyword evidence="4" id="KW-0678">Repressor</keyword>